<keyword evidence="1" id="KW-0812">Transmembrane</keyword>
<organism evidence="2 3">
    <name type="scientific">[Bacillus] enclensis</name>
    <dbReference type="NCBI Taxonomy" id="1402860"/>
    <lineage>
        <taxon>Bacteria</taxon>
        <taxon>Bacillati</taxon>
        <taxon>Bacillota</taxon>
        <taxon>Bacilli</taxon>
        <taxon>Bacillales</taxon>
        <taxon>Bacillaceae</taxon>
        <taxon>Rossellomorea</taxon>
    </lineage>
</organism>
<gene>
    <name evidence="2" type="ORF">GA0061094_0295</name>
</gene>
<reference evidence="3" key="1">
    <citation type="submission" date="2016-08" db="EMBL/GenBank/DDBJ databases">
        <authorList>
            <person name="Varghese N."/>
            <person name="Submissions Spin"/>
        </authorList>
    </citation>
    <scope>NUCLEOTIDE SEQUENCE [LARGE SCALE GENOMIC DNA]</scope>
    <source>
        <strain evidence="3">SGD-1123</strain>
    </source>
</reference>
<protein>
    <submittedName>
        <fullName evidence="2">Uncharacterized protein</fullName>
    </submittedName>
</protein>
<feature type="transmembrane region" description="Helical" evidence="1">
    <location>
        <begin position="37"/>
        <end position="55"/>
    </location>
</feature>
<proteinExistence type="predicted"/>
<name>A0A1C3YZJ0_9BACI</name>
<evidence type="ECO:0000313" key="2">
    <source>
        <dbReference type="EMBL" id="SCB75567.1"/>
    </source>
</evidence>
<dbReference type="NCBIfam" id="NF041644">
    <property type="entry name" value="CBO0543_fam"/>
    <property type="match status" value="1"/>
</dbReference>
<dbReference type="InterPro" id="IPR048147">
    <property type="entry name" value="CBO0543-like"/>
</dbReference>
<keyword evidence="1" id="KW-0472">Membrane</keyword>
<dbReference type="AlphaFoldDB" id="A0A1C3YZJ0"/>
<feature type="transmembrane region" description="Helical" evidence="1">
    <location>
        <begin position="98"/>
        <end position="117"/>
    </location>
</feature>
<evidence type="ECO:0000256" key="1">
    <source>
        <dbReference type="SAM" id="Phobius"/>
    </source>
</evidence>
<dbReference type="Proteomes" id="UP000181997">
    <property type="component" value="Unassembled WGS sequence"/>
</dbReference>
<dbReference type="EMBL" id="FMAU01000001">
    <property type="protein sequence ID" value="SCB75567.1"/>
    <property type="molecule type" value="Genomic_DNA"/>
</dbReference>
<keyword evidence="1" id="KW-1133">Transmembrane helix</keyword>
<feature type="transmembrane region" description="Helical" evidence="1">
    <location>
        <begin position="129"/>
        <end position="150"/>
    </location>
</feature>
<feature type="transmembrane region" description="Helical" evidence="1">
    <location>
        <begin position="162"/>
        <end position="185"/>
    </location>
</feature>
<keyword evidence="3" id="KW-1185">Reference proteome</keyword>
<dbReference type="RefSeq" id="WP_231938082.1">
    <property type="nucleotide sequence ID" value="NZ_FMAU01000001.1"/>
</dbReference>
<feature type="transmembrane region" description="Helical" evidence="1">
    <location>
        <begin position="62"/>
        <end position="78"/>
    </location>
</feature>
<sequence>MITKDQGKRLDVILDQQEKVVSMWMDYWKEFSAVDTVPFWVIISMLVVPLVIIYFKIDRTKALQIGFYGFNIHTWFTYSDAIAMRTGYVYYPFQAIPILPVNFALDASLVPVTYMLVYQWCINNNKNVLLYGVLTSIFFAFLFKPVMNAWDFIQLGNGMNFFYLFLNYLGILIMAIIITKVFLYFENQAKKTGKAD</sequence>
<evidence type="ECO:0000313" key="3">
    <source>
        <dbReference type="Proteomes" id="UP000181997"/>
    </source>
</evidence>
<accession>A0A1C3YZJ0</accession>